<keyword evidence="14" id="KW-1185">Reference proteome</keyword>
<evidence type="ECO:0000256" key="2">
    <source>
        <dbReference type="ARBA" id="ARBA00004236"/>
    </source>
</evidence>
<feature type="transmembrane region" description="Helical" evidence="12">
    <location>
        <begin position="299"/>
        <end position="317"/>
    </location>
</feature>
<organism evidence="13 14">
    <name type="scientific">Genlisea aurea</name>
    <dbReference type="NCBI Taxonomy" id="192259"/>
    <lineage>
        <taxon>Eukaryota</taxon>
        <taxon>Viridiplantae</taxon>
        <taxon>Streptophyta</taxon>
        <taxon>Embryophyta</taxon>
        <taxon>Tracheophyta</taxon>
        <taxon>Spermatophyta</taxon>
        <taxon>Magnoliopsida</taxon>
        <taxon>eudicotyledons</taxon>
        <taxon>Gunneridae</taxon>
        <taxon>Pentapetalae</taxon>
        <taxon>asterids</taxon>
        <taxon>lamiids</taxon>
        <taxon>Lamiales</taxon>
        <taxon>Lentibulariaceae</taxon>
        <taxon>Genlisea</taxon>
    </lineage>
</organism>
<dbReference type="InterPro" id="IPR004695">
    <property type="entry name" value="SLAC1/Mae1/Ssu1/TehA"/>
</dbReference>
<dbReference type="InterPro" id="IPR030183">
    <property type="entry name" value="SLAC/SLAH"/>
</dbReference>
<dbReference type="FunFam" id="1.50.10.150:FF:000003">
    <property type="entry name" value="S-type anion channel SLAH1"/>
    <property type="match status" value="1"/>
</dbReference>
<keyword evidence="9" id="KW-0406">Ion transport</keyword>
<evidence type="ECO:0000256" key="6">
    <source>
        <dbReference type="ARBA" id="ARBA00022475"/>
    </source>
</evidence>
<dbReference type="GO" id="GO:0006873">
    <property type="term" value="P:intracellular monoatomic ion homeostasis"/>
    <property type="evidence" value="ECO:0007669"/>
    <property type="project" value="InterPro"/>
</dbReference>
<evidence type="ECO:0000256" key="3">
    <source>
        <dbReference type="ARBA" id="ARBA00007808"/>
    </source>
</evidence>
<dbReference type="PANTHER" id="PTHR31269:SF22">
    <property type="entry name" value="OS01G0247700 PROTEIN"/>
    <property type="match status" value="1"/>
</dbReference>
<dbReference type="EMBL" id="AUSU01001525">
    <property type="protein sequence ID" value="EPS70819.1"/>
    <property type="molecule type" value="Genomic_DNA"/>
</dbReference>
<feature type="transmembrane region" description="Helical" evidence="12">
    <location>
        <begin position="114"/>
        <end position="132"/>
    </location>
</feature>
<dbReference type="Gene3D" id="1.50.10.150">
    <property type="entry name" value="Voltage-dependent anion channel"/>
    <property type="match status" value="1"/>
</dbReference>
<gene>
    <name evidence="13" type="ORF">M569_03940</name>
</gene>
<keyword evidence="10 12" id="KW-0472">Membrane</keyword>
<sequence length="338" mass="37939">MATEILAKLHAGYFRITLALAAQVLLWKIIILQPQPNSILVPKFFYFVFLSLAWSLSALVLAVLSALYSLRCVLRFDMIKEEFSSNVGVNYLFVPWISWLLLIEAAPFVTTKTASFVTMWCIFAIPVLMLDVKIYGQWFTAGKRYLVAAANPTSLLTVIGNLVGSRAAAKMGWNEVSVFLFSLGIAHYLVLFVTLYQRIPSGESLPGMLRPSFFLFFAAPSVASLAWYSFSGSFDTVARMLFFLSFFMFASLACRPNIFKTAMKRFHLSWWSYSFPVTMLALAATRYEQEVRSGFTRGIRILLSALSVLILLSLLLFSGFKSKSLLRDDDGSPELTAI</sequence>
<evidence type="ECO:0000256" key="8">
    <source>
        <dbReference type="ARBA" id="ARBA00022989"/>
    </source>
</evidence>
<keyword evidence="5" id="KW-0813">Transport</keyword>
<dbReference type="GO" id="GO:0012505">
    <property type="term" value="C:endomembrane system"/>
    <property type="evidence" value="ECO:0007669"/>
    <property type="project" value="UniProtKB-SubCell"/>
</dbReference>
<dbReference type="Proteomes" id="UP000015453">
    <property type="component" value="Unassembled WGS sequence"/>
</dbReference>
<evidence type="ECO:0000256" key="4">
    <source>
        <dbReference type="ARBA" id="ARBA00011233"/>
    </source>
</evidence>
<dbReference type="InterPro" id="IPR038665">
    <property type="entry name" value="Voltage-dep_anion_channel_sf"/>
</dbReference>
<comment type="subunit">
    <text evidence="4">Homotrimer.</text>
</comment>
<keyword evidence="8 12" id="KW-1133">Transmembrane helix</keyword>
<evidence type="ECO:0000256" key="10">
    <source>
        <dbReference type="ARBA" id="ARBA00023136"/>
    </source>
</evidence>
<protein>
    <submittedName>
        <fullName evidence="13">Uncharacterized protein</fullName>
    </submittedName>
</protein>
<dbReference type="AlphaFoldDB" id="S8CU00"/>
<feature type="transmembrane region" description="Helical" evidence="12">
    <location>
        <begin position="144"/>
        <end position="164"/>
    </location>
</feature>
<evidence type="ECO:0000256" key="5">
    <source>
        <dbReference type="ARBA" id="ARBA00022448"/>
    </source>
</evidence>
<evidence type="ECO:0000256" key="12">
    <source>
        <dbReference type="SAM" id="Phobius"/>
    </source>
</evidence>
<evidence type="ECO:0000313" key="13">
    <source>
        <dbReference type="EMBL" id="EPS70819.1"/>
    </source>
</evidence>
<comment type="subcellular location">
    <subcellularLocation>
        <location evidence="2">Cell membrane</location>
    </subcellularLocation>
    <subcellularLocation>
        <location evidence="1">Endomembrane system</location>
        <topology evidence="1">Multi-pass membrane protein</topology>
    </subcellularLocation>
</comment>
<reference evidence="13 14" key="1">
    <citation type="journal article" date="2013" name="BMC Genomics">
        <title>The miniature genome of a carnivorous plant Genlisea aurea contains a low number of genes and short non-coding sequences.</title>
        <authorList>
            <person name="Leushkin E.V."/>
            <person name="Sutormin R.A."/>
            <person name="Nabieva E.R."/>
            <person name="Penin A.A."/>
            <person name="Kondrashov A.S."/>
            <person name="Logacheva M.D."/>
        </authorList>
    </citation>
    <scope>NUCLEOTIDE SEQUENCE [LARGE SCALE GENOMIC DNA]</scope>
</reference>
<feature type="transmembrane region" description="Helical" evidence="12">
    <location>
        <begin position="208"/>
        <end position="230"/>
    </location>
</feature>
<proteinExistence type="inferred from homology"/>
<dbReference type="Pfam" id="PF03595">
    <property type="entry name" value="SLAC1"/>
    <property type="match status" value="1"/>
</dbReference>
<comment type="function">
    <text evidence="11">Slow, weak voltage-dependent S-type anion efflux channel involved in maintenance of anion homeostasis.</text>
</comment>
<feature type="transmembrane region" description="Helical" evidence="12">
    <location>
        <begin position="89"/>
        <end position="108"/>
    </location>
</feature>
<comment type="similarity">
    <text evidence="3">Belongs to the SLAC1 S-type anion channel family.</text>
</comment>
<evidence type="ECO:0000256" key="1">
    <source>
        <dbReference type="ARBA" id="ARBA00004127"/>
    </source>
</evidence>
<keyword evidence="7 12" id="KW-0812">Transmembrane</keyword>
<accession>S8CU00</accession>
<dbReference type="OrthoDB" id="1867618at2759"/>
<evidence type="ECO:0000256" key="7">
    <source>
        <dbReference type="ARBA" id="ARBA00022692"/>
    </source>
</evidence>
<feature type="transmembrane region" description="Helical" evidence="12">
    <location>
        <begin position="44"/>
        <end position="68"/>
    </location>
</feature>
<dbReference type="GO" id="GO:0005886">
    <property type="term" value="C:plasma membrane"/>
    <property type="evidence" value="ECO:0007669"/>
    <property type="project" value="UniProtKB-SubCell"/>
</dbReference>
<dbReference type="CDD" id="cd09323">
    <property type="entry name" value="TDT_SLAC1_like"/>
    <property type="match status" value="1"/>
</dbReference>
<feature type="transmembrane region" description="Helical" evidence="12">
    <location>
        <begin position="266"/>
        <end position="287"/>
    </location>
</feature>
<keyword evidence="6" id="KW-1003">Cell membrane</keyword>
<evidence type="ECO:0000313" key="14">
    <source>
        <dbReference type="Proteomes" id="UP000015453"/>
    </source>
</evidence>
<feature type="transmembrane region" description="Helical" evidence="12">
    <location>
        <begin position="12"/>
        <end position="32"/>
    </location>
</feature>
<evidence type="ECO:0000256" key="11">
    <source>
        <dbReference type="ARBA" id="ARBA00054248"/>
    </source>
</evidence>
<dbReference type="GO" id="GO:0008308">
    <property type="term" value="F:voltage-gated monoatomic anion channel activity"/>
    <property type="evidence" value="ECO:0007669"/>
    <property type="project" value="InterPro"/>
</dbReference>
<feature type="transmembrane region" description="Helical" evidence="12">
    <location>
        <begin position="236"/>
        <end position="254"/>
    </location>
</feature>
<feature type="transmembrane region" description="Helical" evidence="12">
    <location>
        <begin position="176"/>
        <end position="196"/>
    </location>
</feature>
<comment type="caution">
    <text evidence="13">The sequence shown here is derived from an EMBL/GenBank/DDBJ whole genome shotgun (WGS) entry which is preliminary data.</text>
</comment>
<dbReference type="PANTHER" id="PTHR31269">
    <property type="entry name" value="S-TYPE ANION CHANNEL SLAH3"/>
    <property type="match status" value="1"/>
</dbReference>
<evidence type="ECO:0000256" key="9">
    <source>
        <dbReference type="ARBA" id="ARBA00023065"/>
    </source>
</evidence>
<name>S8CU00_9LAMI</name>